<dbReference type="InterPro" id="IPR055343">
    <property type="entry name" value="CREG_beta-barrel"/>
</dbReference>
<evidence type="ECO:0000259" key="3">
    <source>
        <dbReference type="Pfam" id="PF13883"/>
    </source>
</evidence>
<feature type="domain" description="CREG-like beta-barrel" evidence="3">
    <location>
        <begin position="67"/>
        <end position="220"/>
    </location>
</feature>
<dbReference type="InterPro" id="IPR012349">
    <property type="entry name" value="Split_barrel_FMN-bd"/>
</dbReference>
<organism evidence="4 5">
    <name type="scientific">Malassezia obtusa</name>
    <dbReference type="NCBI Taxonomy" id="76774"/>
    <lineage>
        <taxon>Eukaryota</taxon>
        <taxon>Fungi</taxon>
        <taxon>Dikarya</taxon>
        <taxon>Basidiomycota</taxon>
        <taxon>Ustilaginomycotina</taxon>
        <taxon>Malasseziomycetes</taxon>
        <taxon>Malasseziales</taxon>
        <taxon>Malasseziaceae</taxon>
        <taxon>Malassezia</taxon>
    </lineage>
</organism>
<dbReference type="PANTHER" id="PTHR37273:SF1">
    <property type="entry name" value="ADL397C-AP"/>
    <property type="match status" value="1"/>
</dbReference>
<protein>
    <recommendedName>
        <fullName evidence="3">CREG-like beta-barrel domain-containing protein</fullName>
    </recommendedName>
</protein>
<feature type="chain" id="PRO_5041942142" description="CREG-like beta-barrel domain-containing protein" evidence="2">
    <location>
        <begin position="19"/>
        <end position="230"/>
    </location>
</feature>
<keyword evidence="5" id="KW-1185">Reference proteome</keyword>
<name>A0AAF0ITQ8_9BASI</name>
<dbReference type="AlphaFoldDB" id="A0AAF0ITQ8"/>
<dbReference type="PANTHER" id="PTHR37273">
    <property type="entry name" value="CHROMOSOME 8, WHOLE GENOME SHOTGUN SEQUENCE"/>
    <property type="match status" value="1"/>
</dbReference>
<feature type="region of interest" description="Disordered" evidence="1">
    <location>
        <begin position="118"/>
        <end position="139"/>
    </location>
</feature>
<feature type="signal peptide" evidence="2">
    <location>
        <begin position="1"/>
        <end position="18"/>
    </location>
</feature>
<dbReference type="EMBL" id="CP119937">
    <property type="protein sequence ID" value="WFD03439.1"/>
    <property type="molecule type" value="Genomic_DNA"/>
</dbReference>
<evidence type="ECO:0000313" key="4">
    <source>
        <dbReference type="EMBL" id="WFD03439.1"/>
    </source>
</evidence>
<dbReference type="Proteomes" id="UP001214603">
    <property type="component" value="Chromosome 4"/>
</dbReference>
<accession>A0AAF0ITQ8</accession>
<dbReference type="Gene3D" id="2.30.110.10">
    <property type="entry name" value="Electron Transport, Fmn-binding Protein, Chain A"/>
    <property type="match status" value="1"/>
</dbReference>
<gene>
    <name evidence="4" type="ORF">MOBT1_002128</name>
</gene>
<keyword evidence="2" id="KW-0732">Signal</keyword>
<evidence type="ECO:0000256" key="2">
    <source>
        <dbReference type="SAM" id="SignalP"/>
    </source>
</evidence>
<sequence length="230" mass="25092">MIWGSWVALLVLCAAARAWETVEKAASDLRQLLVDDTTFYTASLGSVSNDGAMAISAEYYAPCFNASLTAQVDGAREGDLLFLALPVSGVWRGTLAPNASASLLVHANADPNVVDVRHSTTSPAGRQQWAPRRPEWRRGMPSKARTNMHGTMHVVPAGHPATDALQACFTHYHPDAAAWEPGSRLSPHLAKWARFAPERIYYVGGFGDEHYIGDIPVDMYRAETPSLYVQ</sequence>
<evidence type="ECO:0000313" key="5">
    <source>
        <dbReference type="Proteomes" id="UP001214603"/>
    </source>
</evidence>
<proteinExistence type="predicted"/>
<reference evidence="4" key="1">
    <citation type="submission" date="2023-03" db="EMBL/GenBank/DDBJ databases">
        <title>Mating type loci evolution in Malassezia.</title>
        <authorList>
            <person name="Coelho M.A."/>
        </authorList>
    </citation>
    <scope>NUCLEOTIDE SEQUENCE</scope>
    <source>
        <strain evidence="4">CBS 7876</strain>
    </source>
</reference>
<dbReference type="SUPFAM" id="SSF50475">
    <property type="entry name" value="FMN-binding split barrel"/>
    <property type="match status" value="1"/>
</dbReference>
<dbReference type="Pfam" id="PF13883">
    <property type="entry name" value="CREG_beta-barrel"/>
    <property type="match status" value="1"/>
</dbReference>
<evidence type="ECO:0000256" key="1">
    <source>
        <dbReference type="SAM" id="MobiDB-lite"/>
    </source>
</evidence>